<evidence type="ECO:0000313" key="2">
    <source>
        <dbReference type="Proteomes" id="UP000240538"/>
    </source>
</evidence>
<dbReference type="EMBL" id="MG696114">
    <property type="protein sequence ID" value="AUM58491.1"/>
    <property type="molecule type" value="Genomic_DNA"/>
</dbReference>
<reference evidence="1 2" key="1">
    <citation type="submission" date="2017-12" db="EMBL/GenBank/DDBJ databases">
        <title>Complete genome sequence and characterization of bacteriophage phiP4-3 infecting Proteus pennea.</title>
        <authorList>
            <person name="He Y."/>
            <person name="Yang H."/>
        </authorList>
    </citation>
    <scope>NUCLEOTIDE SEQUENCE [LARGE SCALE GENOMIC DNA]</scope>
</reference>
<protein>
    <submittedName>
        <fullName evidence="1">Uncharacterized protein</fullName>
    </submittedName>
</protein>
<keyword evidence="2" id="KW-1185">Reference proteome</keyword>
<evidence type="ECO:0000313" key="1">
    <source>
        <dbReference type="EMBL" id="AUM58491.1"/>
    </source>
</evidence>
<dbReference type="Proteomes" id="UP000240538">
    <property type="component" value="Segment"/>
</dbReference>
<sequence>MKTFDEFLNESKDFSVEFQYRFSKYDEIEGYRAVIIGSKNENDVVDVIEAKDLKTILNSSKFKKFNISKAIVAKTEVNLNLKDIEKALKTTL</sequence>
<name>A0A2I6PFK2_9CAUD</name>
<organism evidence="1 2">
    <name type="scientific">Proteus phage phiP4-3</name>
    <dbReference type="NCBI Taxonomy" id="2065203"/>
    <lineage>
        <taxon>Viruses</taxon>
        <taxon>Duplodnaviria</taxon>
        <taxon>Heunggongvirae</taxon>
        <taxon>Uroviricota</taxon>
        <taxon>Caudoviricetes</taxon>
        <taxon>Pantevenvirales</taxon>
        <taxon>Straboviridae</taxon>
        <taxon>Bragavirus</taxon>
        <taxon>Bragavirus p43</taxon>
    </lineage>
</organism>
<proteinExistence type="predicted"/>
<accession>A0A2I6PFK2</accession>
<gene>
    <name evidence="1" type="ORF">phiP43_133</name>
</gene>